<dbReference type="RefSeq" id="WP_035234303.1">
    <property type="nucleotide sequence ID" value="NZ_ARXV01000015.1"/>
</dbReference>
<dbReference type="OrthoDB" id="6359046at2"/>
<keyword evidence="2" id="KW-1185">Reference proteome</keyword>
<gene>
    <name evidence="1" type="ORF">Y5S_03079</name>
</gene>
<comment type="caution">
    <text evidence="1">The sequence shown here is derived from an EMBL/GenBank/DDBJ whole genome shotgun (WGS) entry which is preliminary data.</text>
</comment>
<name>A0A095SGD7_9GAMM</name>
<evidence type="ECO:0000313" key="2">
    <source>
        <dbReference type="Proteomes" id="UP000029444"/>
    </source>
</evidence>
<dbReference type="AlphaFoldDB" id="A0A095SGD7"/>
<dbReference type="Proteomes" id="UP000029444">
    <property type="component" value="Unassembled WGS sequence"/>
</dbReference>
<accession>A0A095SGD7</accession>
<protein>
    <submittedName>
        <fullName evidence="1">Uncharacterized protein</fullName>
    </submittedName>
</protein>
<evidence type="ECO:0000313" key="1">
    <source>
        <dbReference type="EMBL" id="KGD63656.1"/>
    </source>
</evidence>
<dbReference type="eggNOG" id="ENOG502ZC38">
    <property type="taxonomic scope" value="Bacteria"/>
</dbReference>
<proteinExistence type="predicted"/>
<organism evidence="1 2">
    <name type="scientific">Alcanivorax nanhaiticus</name>
    <dbReference type="NCBI Taxonomy" id="1177154"/>
    <lineage>
        <taxon>Bacteria</taxon>
        <taxon>Pseudomonadati</taxon>
        <taxon>Pseudomonadota</taxon>
        <taxon>Gammaproteobacteria</taxon>
        <taxon>Oceanospirillales</taxon>
        <taxon>Alcanivoracaceae</taxon>
        <taxon>Alcanivorax</taxon>
    </lineage>
</organism>
<dbReference type="PATRIC" id="fig|1177154.3.peg.3119"/>
<sequence length="243" mass="26196">MPRKWILALLFVVSLVTFFVVLMPAAVLIDRVPALRPGGAPLVLEAPRGRWWQGQVNWRWQQLQGVLDWQLDWQGLTPGLQVSGRTSSGEEARVSGWLGGTSQQDWSVEQLRLRLPVALVAARIPQGNADGRVDATIMTLKASAGQIEDAQATLQYSGGTVTWGRNGSATVPVLEGRVSMEGAVPTLVVTDPEGQRLVNASLAEGRFQLAVLRAWPMLLGVSQGGNPDDVVFQMSQPLELGGG</sequence>
<dbReference type="EMBL" id="ARXV01000015">
    <property type="protein sequence ID" value="KGD63656.1"/>
    <property type="molecule type" value="Genomic_DNA"/>
</dbReference>
<dbReference type="STRING" id="1177154.Y5S_03079"/>
<reference evidence="1 2" key="1">
    <citation type="submission" date="2012-09" db="EMBL/GenBank/DDBJ databases">
        <title>Genome Sequence of alkane-degrading Bacterium Alcanivorax sp. 19-m-6.</title>
        <authorList>
            <person name="Lai Q."/>
            <person name="Shao Z."/>
        </authorList>
    </citation>
    <scope>NUCLEOTIDE SEQUENCE [LARGE SCALE GENOMIC DNA]</scope>
    <source>
        <strain evidence="1 2">19-m-6</strain>
    </source>
</reference>